<dbReference type="PROSITE" id="PS50111">
    <property type="entry name" value="CHEMOTAXIS_TRANSDUC_2"/>
    <property type="match status" value="1"/>
</dbReference>
<dbReference type="Pfam" id="PF00015">
    <property type="entry name" value="MCPsignal"/>
    <property type="match status" value="1"/>
</dbReference>
<feature type="domain" description="HAMP" evidence="7">
    <location>
        <begin position="441"/>
        <end position="494"/>
    </location>
</feature>
<reference evidence="9" key="2">
    <citation type="submission" date="2020-09" db="EMBL/GenBank/DDBJ databases">
        <authorList>
            <person name="Sun Q."/>
            <person name="Kim S."/>
        </authorList>
    </citation>
    <scope>NUCLEOTIDE SEQUENCE</scope>
    <source>
        <strain evidence="9">KCTC 42651</strain>
    </source>
</reference>
<keyword evidence="4" id="KW-0175">Coiled coil</keyword>
<dbReference type="SUPFAM" id="SSF58104">
    <property type="entry name" value="Methyl-accepting chemotaxis protein (MCP) signaling domain"/>
    <property type="match status" value="1"/>
</dbReference>
<dbReference type="InterPro" id="IPR003660">
    <property type="entry name" value="HAMP_dom"/>
</dbReference>
<dbReference type="Proteomes" id="UP000630353">
    <property type="component" value="Unassembled WGS sequence"/>
</dbReference>
<evidence type="ECO:0000259" key="7">
    <source>
        <dbReference type="PROSITE" id="PS50885"/>
    </source>
</evidence>
<dbReference type="InterPro" id="IPR004090">
    <property type="entry name" value="Chemotax_Me-accpt_rcpt"/>
</dbReference>
<proteinExistence type="inferred from homology"/>
<protein>
    <recommendedName>
        <fullName evidence="11">Methyl-accepting chemotaxis protein</fullName>
    </recommendedName>
</protein>
<dbReference type="EMBL" id="BMZS01000007">
    <property type="protein sequence ID" value="GHD54519.1"/>
    <property type="molecule type" value="Genomic_DNA"/>
</dbReference>
<organism evidence="9 10">
    <name type="scientific">Thalassobaculum fulvum</name>
    <dbReference type="NCBI Taxonomy" id="1633335"/>
    <lineage>
        <taxon>Bacteria</taxon>
        <taxon>Pseudomonadati</taxon>
        <taxon>Pseudomonadota</taxon>
        <taxon>Alphaproteobacteria</taxon>
        <taxon>Rhodospirillales</taxon>
        <taxon>Thalassobaculaceae</taxon>
        <taxon>Thalassobaculum</taxon>
    </lineage>
</organism>
<keyword evidence="10" id="KW-1185">Reference proteome</keyword>
<dbReference type="AlphaFoldDB" id="A0A919CQI3"/>
<keyword evidence="5" id="KW-0812">Transmembrane</keyword>
<dbReference type="PROSITE" id="PS50885">
    <property type="entry name" value="HAMP"/>
    <property type="match status" value="1"/>
</dbReference>
<dbReference type="PROSITE" id="PS51753">
    <property type="entry name" value="HBM"/>
    <property type="match status" value="1"/>
</dbReference>
<evidence type="ECO:0000256" key="2">
    <source>
        <dbReference type="ARBA" id="ARBA00029447"/>
    </source>
</evidence>
<dbReference type="CDD" id="cd06225">
    <property type="entry name" value="HAMP"/>
    <property type="match status" value="1"/>
</dbReference>
<dbReference type="GO" id="GO:0016020">
    <property type="term" value="C:membrane"/>
    <property type="evidence" value="ECO:0007669"/>
    <property type="project" value="InterPro"/>
</dbReference>
<feature type="coiled-coil region" evidence="4">
    <location>
        <begin position="492"/>
        <end position="556"/>
    </location>
</feature>
<dbReference type="SMART" id="SM01358">
    <property type="entry name" value="HBM"/>
    <property type="match status" value="1"/>
</dbReference>
<feature type="transmembrane region" description="Helical" evidence="5">
    <location>
        <begin position="7"/>
        <end position="29"/>
    </location>
</feature>
<gene>
    <name evidence="9" type="ORF">GCM10017083_32140</name>
</gene>
<evidence type="ECO:0000256" key="3">
    <source>
        <dbReference type="PROSITE-ProRule" id="PRU00284"/>
    </source>
</evidence>
<comment type="similarity">
    <text evidence="2">Belongs to the methyl-accepting chemotaxis (MCP) protein family.</text>
</comment>
<dbReference type="GO" id="GO:0007165">
    <property type="term" value="P:signal transduction"/>
    <property type="evidence" value="ECO:0007669"/>
    <property type="project" value="UniProtKB-KW"/>
</dbReference>
<evidence type="ECO:0000313" key="9">
    <source>
        <dbReference type="EMBL" id="GHD54519.1"/>
    </source>
</evidence>
<reference evidence="9" key="1">
    <citation type="journal article" date="2014" name="Int. J. Syst. Evol. Microbiol.">
        <title>Complete genome sequence of Corynebacterium casei LMG S-19264T (=DSM 44701T), isolated from a smear-ripened cheese.</title>
        <authorList>
            <consortium name="US DOE Joint Genome Institute (JGI-PGF)"/>
            <person name="Walter F."/>
            <person name="Albersmeier A."/>
            <person name="Kalinowski J."/>
            <person name="Ruckert C."/>
        </authorList>
    </citation>
    <scope>NUCLEOTIDE SEQUENCE</scope>
    <source>
        <strain evidence="9">KCTC 42651</strain>
    </source>
</reference>
<evidence type="ECO:0000256" key="1">
    <source>
        <dbReference type="ARBA" id="ARBA00023224"/>
    </source>
</evidence>
<evidence type="ECO:0000259" key="8">
    <source>
        <dbReference type="PROSITE" id="PS51753"/>
    </source>
</evidence>
<evidence type="ECO:0000259" key="6">
    <source>
        <dbReference type="PROSITE" id="PS50111"/>
    </source>
</evidence>
<dbReference type="PRINTS" id="PR00260">
    <property type="entry name" value="CHEMTRNSDUCR"/>
</dbReference>
<sequence length="791" mass="82317">MRIGSKISAGFAAMVVLTGVLGLAGWLGLDRYATSVDGADQIAAIAEQVASANIDATSFRATGDKDAVTRAADSLSGAGEAATRIGAAELSDAIGRFDTAFSDLVRLSDEANSLTADMEANTKQLERFAVAIQKMERARYTRVAEERQAALAEQERTLKGAQAAEALMRATLTADREQAMFRLSGDEKAAENARNAIKAMFLSALSLKKVAGDGAGADLASKLAGAVNEYRQAFDKLSKSAAGTPEALEAAAALDSVTSEISKMAMELSRMELDSYAKARTVADAASEATEKAVITMTEALTMVVDVQRVALARERVTASGGQRETIEHVVSALDALEKNVDQLAADATADSTRAAIKTAKAEIGKYRSSFAAMVAALEQQAQAAASMTASAQDVNATVATAVGEFAHTRDSDGDTARIVIAAATAGAAVLAILVALVLGRGITLPIRSMTEAMNRLAADDTEVEVPGRDRKDEIADMAKAVQVFKENAERMRVMEAEKAEADRRAAEDKQRAMAELADSFEQSVGSVVANLSGFVNDVRNRAEAMTEASELAQQQATGVASSSEEASANVQAVSAAAEELAASVSEIGSQVARAAEMARRASEEARRGDSRVQALADTATRIGDVLTLIQDIAEQTNLLALNATIEAARAGEAGKGFAVVASEVKNLASQTAKATEDIRTQIEEIQQSSRDAVSAIQSIGEAVNELDSMNGAVAAAVEQQSATTNEIARNTQEAAAGSSQVSVAIVEVSSASERTGEGASAVLAMCGELAGAADTLNQEVRDFLVRIRAG</sequence>
<name>A0A919CQI3_9PROT</name>
<keyword evidence="5" id="KW-1133">Transmembrane helix</keyword>
<dbReference type="SMART" id="SM00283">
    <property type="entry name" value="MA"/>
    <property type="match status" value="1"/>
</dbReference>
<dbReference type="PANTHER" id="PTHR32089">
    <property type="entry name" value="METHYL-ACCEPTING CHEMOTAXIS PROTEIN MCPB"/>
    <property type="match status" value="1"/>
</dbReference>
<feature type="coiled-coil region" evidence="4">
    <location>
        <begin position="104"/>
        <end position="164"/>
    </location>
</feature>
<feature type="domain" description="HBM" evidence="8">
    <location>
        <begin position="156"/>
        <end position="414"/>
    </location>
</feature>
<dbReference type="Pfam" id="PF00672">
    <property type="entry name" value="HAMP"/>
    <property type="match status" value="1"/>
</dbReference>
<comment type="caution">
    <text evidence="9">The sequence shown here is derived from an EMBL/GenBank/DDBJ whole genome shotgun (WGS) entry which is preliminary data.</text>
</comment>
<evidence type="ECO:0000256" key="5">
    <source>
        <dbReference type="SAM" id="Phobius"/>
    </source>
</evidence>
<accession>A0A919CQI3</accession>
<dbReference type="PANTHER" id="PTHR32089:SF112">
    <property type="entry name" value="LYSOZYME-LIKE PROTEIN-RELATED"/>
    <property type="match status" value="1"/>
</dbReference>
<evidence type="ECO:0000256" key="4">
    <source>
        <dbReference type="SAM" id="Coils"/>
    </source>
</evidence>
<dbReference type="SMART" id="SM00304">
    <property type="entry name" value="HAMP"/>
    <property type="match status" value="2"/>
</dbReference>
<dbReference type="Gene3D" id="1.10.287.950">
    <property type="entry name" value="Methyl-accepting chemotaxis protein"/>
    <property type="match status" value="1"/>
</dbReference>
<dbReference type="RefSeq" id="WP_189991409.1">
    <property type="nucleotide sequence ID" value="NZ_BMZS01000007.1"/>
</dbReference>
<dbReference type="GO" id="GO:0006935">
    <property type="term" value="P:chemotaxis"/>
    <property type="evidence" value="ECO:0007669"/>
    <property type="project" value="InterPro"/>
</dbReference>
<keyword evidence="5" id="KW-0472">Membrane</keyword>
<dbReference type="InterPro" id="IPR032255">
    <property type="entry name" value="HBM"/>
</dbReference>
<evidence type="ECO:0008006" key="11">
    <source>
        <dbReference type="Google" id="ProtNLM"/>
    </source>
</evidence>
<dbReference type="Gene3D" id="6.10.340.10">
    <property type="match status" value="1"/>
</dbReference>
<evidence type="ECO:0000313" key="10">
    <source>
        <dbReference type="Proteomes" id="UP000630353"/>
    </source>
</evidence>
<dbReference type="InterPro" id="IPR004089">
    <property type="entry name" value="MCPsignal_dom"/>
</dbReference>
<keyword evidence="1 3" id="KW-0807">Transducer</keyword>
<dbReference type="Gene3D" id="1.20.1440.210">
    <property type="match status" value="1"/>
</dbReference>
<feature type="domain" description="Methyl-accepting transducer" evidence="6">
    <location>
        <begin position="535"/>
        <end position="757"/>
    </location>
</feature>
<dbReference type="GO" id="GO:0004888">
    <property type="term" value="F:transmembrane signaling receptor activity"/>
    <property type="evidence" value="ECO:0007669"/>
    <property type="project" value="InterPro"/>
</dbReference>